<evidence type="ECO:0000256" key="1">
    <source>
        <dbReference type="SAM" id="MobiDB-lite"/>
    </source>
</evidence>
<sequence>VDTGSGDRCSGGFSLQHDHGDSQSLAIVRKRIISGTVATEKLSPQQETRIRKWV</sequence>
<accession>A0ABS8S0J2</accession>
<proteinExistence type="predicted"/>
<comment type="caution">
    <text evidence="2">The sequence shown here is derived from an EMBL/GenBank/DDBJ whole genome shotgun (WGS) entry which is preliminary data.</text>
</comment>
<dbReference type="Proteomes" id="UP000823775">
    <property type="component" value="Unassembled WGS sequence"/>
</dbReference>
<evidence type="ECO:0000313" key="2">
    <source>
        <dbReference type="EMBL" id="MCD7451901.1"/>
    </source>
</evidence>
<feature type="non-terminal residue" evidence="2">
    <location>
        <position position="1"/>
    </location>
</feature>
<organism evidence="2 3">
    <name type="scientific">Datura stramonium</name>
    <name type="common">Jimsonweed</name>
    <name type="synonym">Common thornapple</name>
    <dbReference type="NCBI Taxonomy" id="4076"/>
    <lineage>
        <taxon>Eukaryota</taxon>
        <taxon>Viridiplantae</taxon>
        <taxon>Streptophyta</taxon>
        <taxon>Embryophyta</taxon>
        <taxon>Tracheophyta</taxon>
        <taxon>Spermatophyta</taxon>
        <taxon>Magnoliopsida</taxon>
        <taxon>eudicotyledons</taxon>
        <taxon>Gunneridae</taxon>
        <taxon>Pentapetalae</taxon>
        <taxon>asterids</taxon>
        <taxon>lamiids</taxon>
        <taxon>Solanales</taxon>
        <taxon>Solanaceae</taxon>
        <taxon>Solanoideae</taxon>
        <taxon>Datureae</taxon>
        <taxon>Datura</taxon>
    </lineage>
</organism>
<gene>
    <name evidence="2" type="ORF">HAX54_013980</name>
</gene>
<protein>
    <submittedName>
        <fullName evidence="2">Uncharacterized protein</fullName>
    </submittedName>
</protein>
<name>A0ABS8S0J2_DATST</name>
<keyword evidence="3" id="KW-1185">Reference proteome</keyword>
<evidence type="ECO:0000313" key="3">
    <source>
        <dbReference type="Proteomes" id="UP000823775"/>
    </source>
</evidence>
<dbReference type="EMBL" id="JACEIK010000186">
    <property type="protein sequence ID" value="MCD7451901.1"/>
    <property type="molecule type" value="Genomic_DNA"/>
</dbReference>
<reference evidence="2 3" key="1">
    <citation type="journal article" date="2021" name="BMC Genomics">
        <title>Datura genome reveals duplications of psychoactive alkaloid biosynthetic genes and high mutation rate following tissue culture.</title>
        <authorList>
            <person name="Rajewski A."/>
            <person name="Carter-House D."/>
            <person name="Stajich J."/>
            <person name="Litt A."/>
        </authorList>
    </citation>
    <scope>NUCLEOTIDE SEQUENCE [LARGE SCALE GENOMIC DNA]</scope>
    <source>
        <strain evidence="2">AR-01</strain>
    </source>
</reference>
<feature type="region of interest" description="Disordered" evidence="1">
    <location>
        <begin position="1"/>
        <end position="20"/>
    </location>
</feature>